<dbReference type="PANTHER" id="PTHR12277">
    <property type="entry name" value="ALPHA/BETA HYDROLASE DOMAIN-CONTAINING PROTEIN"/>
    <property type="match status" value="1"/>
</dbReference>
<keyword evidence="1" id="KW-0472">Membrane</keyword>
<dbReference type="Gene3D" id="3.40.50.1820">
    <property type="entry name" value="alpha/beta hydrolase"/>
    <property type="match status" value="1"/>
</dbReference>
<dbReference type="STRING" id="1287681.M7STX3"/>
<organism evidence="3 4">
    <name type="scientific">Eutypa lata (strain UCR-EL1)</name>
    <name type="common">Grapevine dieback disease fungus</name>
    <name type="synonym">Eutypa armeniacae</name>
    <dbReference type="NCBI Taxonomy" id="1287681"/>
    <lineage>
        <taxon>Eukaryota</taxon>
        <taxon>Fungi</taxon>
        <taxon>Dikarya</taxon>
        <taxon>Ascomycota</taxon>
        <taxon>Pezizomycotina</taxon>
        <taxon>Sordariomycetes</taxon>
        <taxon>Xylariomycetidae</taxon>
        <taxon>Xylariales</taxon>
        <taxon>Diatrypaceae</taxon>
        <taxon>Eutypa</taxon>
    </lineage>
</organism>
<dbReference type="Pfam" id="PF12697">
    <property type="entry name" value="Abhydrolase_6"/>
    <property type="match status" value="1"/>
</dbReference>
<dbReference type="SUPFAM" id="SSF53474">
    <property type="entry name" value="alpha/beta-Hydrolases"/>
    <property type="match status" value="1"/>
</dbReference>
<sequence>MSPIGTLRSVAFALIASTGVYVLFIAILTIPFFQNQAIYLNRVTLTWFQDLTTPEQWGFLHNQVTPFTLPTTDGETLHAWHILPLELYRRNEDELLAEPSGITEDIKNRLSFKLLQDDPSSLLVLYFHGAAGTLGSGWRPPSYRAMSAGAPDRIHTVAIDYRGFGSSTGAPSEEGLLIDALALAEWAIKDAGIPPSRIVLFGQSIGTGVAISLAHHLASLPEPTLFSGMVLVAPFADVELLTATYRLAGRIPLLDPIARFPSLLSLLNTLIVSKWPSKDKVAEFVHRCEGLLGETSKYHISIIHAEDDYDIPWSHSDQIFWHAVNASLPSGISYEELEQEKQKSRSERGAGGWVMERRTDRGIIREEITKYGLHDRIMSYPVVSLAVLRAFDEGIK</sequence>
<dbReference type="OrthoDB" id="446723at2759"/>
<keyword evidence="1" id="KW-1133">Transmembrane helix</keyword>
<dbReference type="OMA" id="WFKDLNV"/>
<feature type="transmembrane region" description="Helical" evidence="1">
    <location>
        <begin position="12"/>
        <end position="33"/>
    </location>
</feature>
<evidence type="ECO:0000259" key="2">
    <source>
        <dbReference type="Pfam" id="PF12697"/>
    </source>
</evidence>
<keyword evidence="1" id="KW-0812">Transmembrane</keyword>
<evidence type="ECO:0000313" key="3">
    <source>
        <dbReference type="EMBL" id="EMR67702.1"/>
    </source>
</evidence>
<dbReference type="InterPro" id="IPR000073">
    <property type="entry name" value="AB_hydrolase_1"/>
</dbReference>
<dbReference type="GO" id="GO:0016787">
    <property type="term" value="F:hydrolase activity"/>
    <property type="evidence" value="ECO:0007669"/>
    <property type="project" value="UniProtKB-KW"/>
</dbReference>
<dbReference type="AlphaFoldDB" id="M7STX3"/>
<name>M7STX3_EUTLA</name>
<feature type="domain" description="AB hydrolase-1" evidence="2">
    <location>
        <begin position="124"/>
        <end position="279"/>
    </location>
</feature>
<proteinExistence type="predicted"/>
<protein>
    <submittedName>
        <fullName evidence="3">Putative abhydrolase domain-containing protein 12 protein</fullName>
    </submittedName>
</protein>
<evidence type="ECO:0000313" key="4">
    <source>
        <dbReference type="Proteomes" id="UP000012174"/>
    </source>
</evidence>
<keyword evidence="4" id="KW-1185">Reference proteome</keyword>
<dbReference type="PANTHER" id="PTHR12277:SF81">
    <property type="entry name" value="PROTEIN ABHD13"/>
    <property type="match status" value="1"/>
</dbReference>
<dbReference type="HOGENOM" id="CLU_029375_3_0_1"/>
<evidence type="ECO:0000256" key="1">
    <source>
        <dbReference type="SAM" id="Phobius"/>
    </source>
</evidence>
<dbReference type="Proteomes" id="UP000012174">
    <property type="component" value="Unassembled WGS sequence"/>
</dbReference>
<reference evidence="4" key="1">
    <citation type="journal article" date="2013" name="Genome Announc.">
        <title>Draft genome sequence of the grapevine dieback fungus Eutypa lata UCR-EL1.</title>
        <authorList>
            <person name="Blanco-Ulate B."/>
            <person name="Rolshausen P.E."/>
            <person name="Cantu D."/>
        </authorList>
    </citation>
    <scope>NUCLEOTIDE SEQUENCE [LARGE SCALE GENOMIC DNA]</scope>
    <source>
        <strain evidence="4">UCR-EL1</strain>
    </source>
</reference>
<dbReference type="InterPro" id="IPR029058">
    <property type="entry name" value="AB_hydrolase_fold"/>
</dbReference>
<keyword evidence="3" id="KW-0378">Hydrolase</keyword>
<accession>M7STX3</accession>
<dbReference type="EMBL" id="KB706375">
    <property type="protein sequence ID" value="EMR67702.1"/>
    <property type="molecule type" value="Genomic_DNA"/>
</dbReference>
<dbReference type="eggNOG" id="KOG1552">
    <property type="taxonomic scope" value="Eukaryota"/>
</dbReference>
<gene>
    <name evidence="3" type="ORF">UCREL1_5295</name>
</gene>
<dbReference type="KEGG" id="ela:UCREL1_5295"/>